<proteinExistence type="predicted"/>
<gene>
    <name evidence="4" type="ORF">D3H34_29370</name>
</gene>
<protein>
    <submittedName>
        <fullName evidence="4">Glycosyltransferase</fullName>
    </submittedName>
</protein>
<dbReference type="EMBL" id="QXMN01000065">
    <property type="protein sequence ID" value="RIX73421.1"/>
    <property type="molecule type" value="Genomic_DNA"/>
</dbReference>
<comment type="caution">
    <text evidence="4">The sequence shown here is derived from an EMBL/GenBank/DDBJ whole genome shotgun (WGS) entry which is preliminary data.</text>
</comment>
<reference evidence="4 5" key="1">
    <citation type="submission" date="2018-09" db="EMBL/GenBank/DDBJ databases">
        <title>Acidovorax cavernicola nov. sp. isolated from Gruta de las Maravillas (Aracena, Spain).</title>
        <authorList>
            <person name="Jurado V."/>
            <person name="Gutierrez-Patricio S."/>
            <person name="Gonzalez-Pimentel J.L."/>
            <person name="Miller A.Z."/>
            <person name="Laiz L."/>
            <person name="Saiz-Jimenez C."/>
        </authorList>
    </citation>
    <scope>NUCLEOTIDE SEQUENCE [LARGE SCALE GENOMIC DNA]</scope>
    <source>
        <strain evidence="4 5">1011MAR4D40.2</strain>
    </source>
</reference>
<feature type="region of interest" description="Disordered" evidence="2">
    <location>
        <begin position="576"/>
        <end position="601"/>
    </location>
</feature>
<dbReference type="PANTHER" id="PTHR43646">
    <property type="entry name" value="GLYCOSYLTRANSFERASE"/>
    <property type="match status" value="1"/>
</dbReference>
<dbReference type="InterPro" id="IPR029044">
    <property type="entry name" value="Nucleotide-diphossugar_trans"/>
</dbReference>
<evidence type="ECO:0000313" key="5">
    <source>
        <dbReference type="Proteomes" id="UP000265619"/>
    </source>
</evidence>
<accession>A0A9X8CZ43</accession>
<dbReference type="Gene3D" id="3.90.550.10">
    <property type="entry name" value="Spore Coat Polysaccharide Biosynthesis Protein SpsA, Chain A"/>
    <property type="match status" value="2"/>
</dbReference>
<evidence type="ECO:0000256" key="2">
    <source>
        <dbReference type="SAM" id="MobiDB-lite"/>
    </source>
</evidence>
<keyword evidence="1" id="KW-0808">Transferase</keyword>
<dbReference type="InterPro" id="IPR027791">
    <property type="entry name" value="Galactosyl_T_C"/>
</dbReference>
<dbReference type="Pfam" id="PF13704">
    <property type="entry name" value="Glyco_tranf_2_4"/>
    <property type="match status" value="1"/>
</dbReference>
<evidence type="ECO:0000256" key="1">
    <source>
        <dbReference type="ARBA" id="ARBA00022679"/>
    </source>
</evidence>
<evidence type="ECO:0000313" key="4">
    <source>
        <dbReference type="EMBL" id="RIX73421.1"/>
    </source>
</evidence>
<evidence type="ECO:0000259" key="3">
    <source>
        <dbReference type="Pfam" id="PF02709"/>
    </source>
</evidence>
<sequence>MNIMTSDGFPQSEASRGNVGRPWLSVVLPFYRKLADFERVLPLNAVHWARPGIEVVLALDEPGEEAAVLALIERFAQIRWKVIINDAAHAWRPPCKAINAGVRASAGRFVLVHSPESAYAGDALTALLQAAMGHARGVAVGRVGFARFDELTGAADTLHTTFARHVPPELLLQTFYGSLCCAREAFDAVNGYDESFEDWGGDDDNLRVRLEMAGWQLLACPGAHLLHLSDETRTGGEQFDRDLDWIRCTPHEALAGDVDWGRDFDRIARDDSAGPWATDAPDWLRAAPTVQVVPMGSRRQCEVCARLLHHEASAFHCPCCAHLPSPERPPTAPRLTSRLRIVCVLQVRNEARNLPGCLDHLRGHVDGIVALDDGSTDGTADILRREPMLLELLSNPPCDDGAHVWHENENKRRLLEAARRHGAGWVLVCDADERYEHLFLRHLHATVDSLPDDQLVSLSMASCELWNSPDAWRNDGPWGRKSRARLFRLPQQIAFDQSPALHGPWLPDDAQRHGLMFYSRYRIYHLKSIRHADRVVRRDLYTRLDPSRKFQAIGYEYLAEEGSGLQLMRIKADRDYDRSTLPPDLQSGQAPSPSVLAKSPR</sequence>
<feature type="domain" description="Galactosyltransferase C-terminal" evidence="3">
    <location>
        <begin position="177"/>
        <end position="221"/>
    </location>
</feature>
<dbReference type="Proteomes" id="UP000265619">
    <property type="component" value="Unassembled WGS sequence"/>
</dbReference>
<dbReference type="Pfam" id="PF02709">
    <property type="entry name" value="Glyco_transf_7C"/>
    <property type="match status" value="1"/>
</dbReference>
<name>A0A9X8CZ43_9BURK</name>
<dbReference type="SUPFAM" id="SSF53448">
    <property type="entry name" value="Nucleotide-diphospho-sugar transferases"/>
    <property type="match status" value="2"/>
</dbReference>
<dbReference type="AlphaFoldDB" id="A0A9X8CZ43"/>
<dbReference type="PANTHER" id="PTHR43646:SF6">
    <property type="entry name" value="PRE-MYCOFACTOCIN GLYCOSYLTRANSFERASE"/>
    <property type="match status" value="1"/>
</dbReference>
<dbReference type="GO" id="GO:0016740">
    <property type="term" value="F:transferase activity"/>
    <property type="evidence" value="ECO:0007669"/>
    <property type="project" value="UniProtKB-KW"/>
</dbReference>
<organism evidence="4 5">
    <name type="scientific">Acidovorax cavernicola</name>
    <dbReference type="NCBI Taxonomy" id="1675792"/>
    <lineage>
        <taxon>Bacteria</taxon>
        <taxon>Pseudomonadati</taxon>
        <taxon>Pseudomonadota</taxon>
        <taxon>Betaproteobacteria</taxon>
        <taxon>Burkholderiales</taxon>
        <taxon>Comamonadaceae</taxon>
        <taxon>Acidovorax</taxon>
    </lineage>
</organism>
<dbReference type="OrthoDB" id="9815923at2"/>
<keyword evidence="5" id="KW-1185">Reference proteome</keyword>